<comment type="caution">
    <text evidence="2">The sequence shown here is derived from an EMBL/GenBank/DDBJ whole genome shotgun (WGS) entry which is preliminary data.</text>
</comment>
<dbReference type="EMBL" id="CAUYUJ010021638">
    <property type="protein sequence ID" value="CAK0906070.1"/>
    <property type="molecule type" value="Genomic_DNA"/>
</dbReference>
<dbReference type="Proteomes" id="UP001189429">
    <property type="component" value="Unassembled WGS sequence"/>
</dbReference>
<feature type="compositionally biased region" description="Basic and acidic residues" evidence="1">
    <location>
        <begin position="27"/>
        <end position="38"/>
    </location>
</feature>
<feature type="compositionally biased region" description="Pro residues" evidence="1">
    <location>
        <begin position="84"/>
        <end position="99"/>
    </location>
</feature>
<keyword evidence="3" id="KW-1185">Reference proteome</keyword>
<organism evidence="2 3">
    <name type="scientific">Prorocentrum cordatum</name>
    <dbReference type="NCBI Taxonomy" id="2364126"/>
    <lineage>
        <taxon>Eukaryota</taxon>
        <taxon>Sar</taxon>
        <taxon>Alveolata</taxon>
        <taxon>Dinophyceae</taxon>
        <taxon>Prorocentrales</taxon>
        <taxon>Prorocentraceae</taxon>
        <taxon>Prorocentrum</taxon>
    </lineage>
</organism>
<proteinExistence type="predicted"/>
<evidence type="ECO:0000313" key="3">
    <source>
        <dbReference type="Proteomes" id="UP001189429"/>
    </source>
</evidence>
<gene>
    <name evidence="2" type="ORF">PCOR1329_LOCUS81537</name>
</gene>
<accession>A0ABN9Y0V4</accession>
<evidence type="ECO:0000313" key="2">
    <source>
        <dbReference type="EMBL" id="CAK0906070.1"/>
    </source>
</evidence>
<feature type="region of interest" description="Disordered" evidence="1">
    <location>
        <begin position="136"/>
        <end position="193"/>
    </location>
</feature>
<name>A0ABN9Y0V4_9DINO</name>
<protein>
    <recommendedName>
        <fullName evidence="4">2'-phosphotransferase</fullName>
    </recommendedName>
</protein>
<feature type="compositionally biased region" description="Polar residues" evidence="1">
    <location>
        <begin position="137"/>
        <end position="157"/>
    </location>
</feature>
<feature type="compositionally biased region" description="Low complexity" evidence="1">
    <location>
        <begin position="162"/>
        <end position="185"/>
    </location>
</feature>
<feature type="compositionally biased region" description="Low complexity" evidence="1">
    <location>
        <begin position="53"/>
        <end position="64"/>
    </location>
</feature>
<feature type="region of interest" description="Disordered" evidence="1">
    <location>
        <begin position="27"/>
        <end position="109"/>
    </location>
</feature>
<evidence type="ECO:0008006" key="4">
    <source>
        <dbReference type="Google" id="ProtNLM"/>
    </source>
</evidence>
<evidence type="ECO:0000256" key="1">
    <source>
        <dbReference type="SAM" id="MobiDB-lite"/>
    </source>
</evidence>
<sequence length="382" mass="37823">MDCFDGVSLEKFRQIVADSNVQKQRYELKDDEHGERIRACGKKAPASTRDGRAQPTAASEAAPACGQKAPADGELGAEQRPSLPERPPGLGPGGAPEPLPAARAGGAGDTVGQLQVGSVFKAAAARTFAYGFAQAAQTVTPQDPAATTTTGEQTDPLSQPGALEATPQPAAGAAAQPDAAAAERAAPPRPRPCADVSAAAVAGEAVGAAAAAAGSEGGAPAGRAPVVILPPQQGPPVAAARPPAGAAATTAAEPRWPAAPVPLQPCAGGVGADGRAASAPGLGEPARWASKDLVPVAPAALQKVYAVAPAPVVAVAGKVALAPSVTTAGPPPVLYPFYAPRPAEPLRAPSQAGAAEKAAVLEVPEGQQKVKVVRRRKTTCVC</sequence>
<reference evidence="2" key="1">
    <citation type="submission" date="2023-10" db="EMBL/GenBank/DDBJ databases">
        <authorList>
            <person name="Chen Y."/>
            <person name="Shah S."/>
            <person name="Dougan E. K."/>
            <person name="Thang M."/>
            <person name="Chan C."/>
        </authorList>
    </citation>
    <scope>NUCLEOTIDE SEQUENCE [LARGE SCALE GENOMIC DNA]</scope>
</reference>